<dbReference type="InterPro" id="IPR008972">
    <property type="entry name" value="Cupredoxin"/>
</dbReference>
<reference evidence="2 3" key="1">
    <citation type="submission" date="2019-04" db="EMBL/GenBank/DDBJ databases">
        <title>Genome sequence of Pelagicola litoralis CL-ES2.</title>
        <authorList>
            <person name="Cao J."/>
        </authorList>
    </citation>
    <scope>NUCLEOTIDE SEQUENCE [LARGE SCALE GENOMIC DNA]</scope>
    <source>
        <strain evidence="2 3">CL-ES2</strain>
    </source>
</reference>
<name>A0A4V6F0M3_9RHOB</name>
<dbReference type="Pfam" id="PF07732">
    <property type="entry name" value="Cu-oxidase_3"/>
    <property type="match status" value="1"/>
</dbReference>
<organism evidence="2 3">
    <name type="scientific">Shimia litoralis</name>
    <dbReference type="NCBI Taxonomy" id="420403"/>
    <lineage>
        <taxon>Bacteria</taxon>
        <taxon>Pseudomonadati</taxon>
        <taxon>Pseudomonadota</taxon>
        <taxon>Alphaproteobacteria</taxon>
        <taxon>Rhodobacterales</taxon>
        <taxon>Roseobacteraceae</taxon>
    </lineage>
</organism>
<feature type="domain" description="Plastocyanin-like" evidence="1">
    <location>
        <begin position="51"/>
        <end position="111"/>
    </location>
</feature>
<dbReference type="EMBL" id="SULI01000035">
    <property type="protein sequence ID" value="TKZ15881.1"/>
    <property type="molecule type" value="Genomic_DNA"/>
</dbReference>
<proteinExistence type="predicted"/>
<dbReference type="Gene3D" id="2.60.40.420">
    <property type="entry name" value="Cupredoxins - blue copper proteins"/>
    <property type="match status" value="1"/>
</dbReference>
<dbReference type="InterPro" id="IPR011707">
    <property type="entry name" value="Cu-oxidase-like_N"/>
</dbReference>
<evidence type="ECO:0000259" key="1">
    <source>
        <dbReference type="Pfam" id="PF07732"/>
    </source>
</evidence>
<dbReference type="SUPFAM" id="SSF49503">
    <property type="entry name" value="Cupredoxins"/>
    <property type="match status" value="1"/>
</dbReference>
<accession>A0A4V6F0M3</accession>
<keyword evidence="3" id="KW-1185">Reference proteome</keyword>
<dbReference type="OrthoDB" id="9757546at2"/>
<evidence type="ECO:0000313" key="2">
    <source>
        <dbReference type="EMBL" id="TKZ15881.1"/>
    </source>
</evidence>
<sequence length="113" mass="12047">MRRRTFLGGLSATAALVTGIASPSLSQTAVKRLAMPPLLDATSSGQVRLEAQKGRTAFAGSSRADTWGFNQPFLGPTLRMSTGRATQVDVLNWFCRKVFAVGWIGSRVVGTGF</sequence>
<dbReference type="Proteomes" id="UP000306575">
    <property type="component" value="Unassembled WGS sequence"/>
</dbReference>
<dbReference type="GO" id="GO:0005507">
    <property type="term" value="F:copper ion binding"/>
    <property type="evidence" value="ECO:0007669"/>
    <property type="project" value="InterPro"/>
</dbReference>
<protein>
    <recommendedName>
        <fullName evidence="1">Plastocyanin-like domain-containing protein</fullName>
    </recommendedName>
</protein>
<evidence type="ECO:0000313" key="3">
    <source>
        <dbReference type="Proteomes" id="UP000306575"/>
    </source>
</evidence>
<comment type="caution">
    <text evidence="2">The sequence shown here is derived from an EMBL/GenBank/DDBJ whole genome shotgun (WGS) entry which is preliminary data.</text>
</comment>
<gene>
    <name evidence="2" type="ORF">FAP39_16670</name>
</gene>
<dbReference type="AlphaFoldDB" id="A0A4V6F0M3"/>